<gene>
    <name evidence="1" type="ORF">SAE02_33570</name>
</gene>
<name>A0A512DRU7_9PROT</name>
<keyword evidence="2" id="KW-1185">Reference proteome</keyword>
<dbReference type="Pfam" id="PF11455">
    <property type="entry name" value="MazE-like"/>
    <property type="match status" value="1"/>
</dbReference>
<organism evidence="1 2">
    <name type="scientific">Skermanella aerolata</name>
    <dbReference type="NCBI Taxonomy" id="393310"/>
    <lineage>
        <taxon>Bacteria</taxon>
        <taxon>Pseudomonadati</taxon>
        <taxon>Pseudomonadota</taxon>
        <taxon>Alphaproteobacteria</taxon>
        <taxon>Rhodospirillales</taxon>
        <taxon>Azospirillaceae</taxon>
        <taxon>Skermanella</taxon>
    </lineage>
</organism>
<dbReference type="EMBL" id="BJYZ01000014">
    <property type="protein sequence ID" value="GEO39209.1"/>
    <property type="molecule type" value="Genomic_DNA"/>
</dbReference>
<dbReference type="RefSeq" id="WP_169789404.1">
    <property type="nucleotide sequence ID" value="NZ_BJYZ01000014.1"/>
</dbReference>
<sequence>MIDPDLVIDVHAPGFGEEAKRQSLAVALADRKEDVMEFIEATCDIDENDVVEQ</sequence>
<protein>
    <submittedName>
        <fullName evidence="1">Uncharacterized protein</fullName>
    </submittedName>
</protein>
<proteinExistence type="predicted"/>
<dbReference type="Proteomes" id="UP000321523">
    <property type="component" value="Unassembled WGS sequence"/>
</dbReference>
<comment type="caution">
    <text evidence="1">The sequence shown here is derived from an EMBL/GenBank/DDBJ whole genome shotgun (WGS) entry which is preliminary data.</text>
</comment>
<evidence type="ECO:0000313" key="2">
    <source>
        <dbReference type="Proteomes" id="UP000321523"/>
    </source>
</evidence>
<accession>A0A512DRU7</accession>
<dbReference type="AlphaFoldDB" id="A0A512DRU7"/>
<reference evidence="1 2" key="1">
    <citation type="submission" date="2019-07" db="EMBL/GenBank/DDBJ databases">
        <title>Whole genome shotgun sequence of Skermanella aerolata NBRC 106429.</title>
        <authorList>
            <person name="Hosoyama A."/>
            <person name="Uohara A."/>
            <person name="Ohji S."/>
            <person name="Ichikawa N."/>
        </authorList>
    </citation>
    <scope>NUCLEOTIDE SEQUENCE [LARGE SCALE GENOMIC DNA]</scope>
    <source>
        <strain evidence="1 2">NBRC 106429</strain>
    </source>
</reference>
<evidence type="ECO:0000313" key="1">
    <source>
        <dbReference type="EMBL" id="GEO39209.1"/>
    </source>
</evidence>
<dbReference type="InterPro" id="IPR021558">
    <property type="entry name" value="MazE-like"/>
</dbReference>